<dbReference type="RefSeq" id="WP_150021677.1">
    <property type="nucleotide sequence ID" value="NZ_VWOJ01000001.1"/>
</dbReference>
<reference evidence="6 7" key="1">
    <citation type="submission" date="2019-09" db="EMBL/GenBank/DDBJ databases">
        <authorList>
            <person name="Kevbrin V."/>
            <person name="Grouzdev D.S."/>
        </authorList>
    </citation>
    <scope>NUCLEOTIDE SEQUENCE [LARGE SCALE GENOMIC DNA]</scope>
    <source>
        <strain evidence="6 7">G-192</strain>
    </source>
</reference>
<keyword evidence="4" id="KW-0732">Signal</keyword>
<protein>
    <recommendedName>
        <fullName evidence="1">peptide-methionine (R)-S-oxide reductase</fullName>
        <ecNumber evidence="1">1.8.4.12</ecNumber>
    </recommendedName>
</protein>
<dbReference type="PANTHER" id="PTHR10173:SF57">
    <property type="entry name" value="PEPTIDE-METHIONINE (R)-S-OXIDE REDUCTASE"/>
    <property type="match status" value="1"/>
</dbReference>
<feature type="domain" description="MsrB" evidence="5">
    <location>
        <begin position="50"/>
        <end position="171"/>
    </location>
</feature>
<accession>A0A5M6ZII5</accession>
<evidence type="ECO:0000313" key="7">
    <source>
        <dbReference type="Proteomes" id="UP000325122"/>
    </source>
</evidence>
<dbReference type="EMBL" id="VWOJ01000001">
    <property type="protein sequence ID" value="KAA5804646.1"/>
    <property type="molecule type" value="Genomic_DNA"/>
</dbReference>
<dbReference type="InterPro" id="IPR028427">
    <property type="entry name" value="Met_Sox_Rdtase_MsrB"/>
</dbReference>
<dbReference type="EC" id="1.8.4.12" evidence="1"/>
<keyword evidence="7" id="KW-1185">Reference proteome</keyword>
<dbReference type="NCBIfam" id="TIGR00357">
    <property type="entry name" value="peptide-methionine (R)-S-oxide reductase MsrB"/>
    <property type="match status" value="1"/>
</dbReference>
<evidence type="ECO:0000313" key="6">
    <source>
        <dbReference type="EMBL" id="KAA5804646.1"/>
    </source>
</evidence>
<dbReference type="GO" id="GO:0005737">
    <property type="term" value="C:cytoplasm"/>
    <property type="evidence" value="ECO:0007669"/>
    <property type="project" value="TreeGrafter"/>
</dbReference>
<sequence>MLTRRSVFAGLGLITAAAPAWARRDDPDLFEHPDITPWGAETIDYAALTEAQWRERLTPDQFRILRREGTERPGSSPLNRETRDGIYVCAGCALPLFSSAAKYESGTGWPSFWAPIEGALNTKIDWRLWTPRTEYHCARCGGHQGHVFEDGPRPTGQRWCNNGLALNFVPRPAQG</sequence>
<comment type="catalytic activity">
    <reaction evidence="3">
        <text>L-methionyl-[protein] + [thioredoxin]-disulfide + H2O = L-methionyl-(R)-S-oxide-[protein] + [thioredoxin]-dithiol</text>
        <dbReference type="Rhea" id="RHEA:24164"/>
        <dbReference type="Rhea" id="RHEA-COMP:10698"/>
        <dbReference type="Rhea" id="RHEA-COMP:10700"/>
        <dbReference type="Rhea" id="RHEA-COMP:12313"/>
        <dbReference type="Rhea" id="RHEA-COMP:12314"/>
        <dbReference type="ChEBI" id="CHEBI:15377"/>
        <dbReference type="ChEBI" id="CHEBI:16044"/>
        <dbReference type="ChEBI" id="CHEBI:29950"/>
        <dbReference type="ChEBI" id="CHEBI:45764"/>
        <dbReference type="ChEBI" id="CHEBI:50058"/>
        <dbReference type="EC" id="1.8.4.12"/>
    </reaction>
</comment>
<dbReference type="Pfam" id="PF01641">
    <property type="entry name" value="SelR"/>
    <property type="match status" value="1"/>
</dbReference>
<dbReference type="GO" id="GO:0030091">
    <property type="term" value="P:protein repair"/>
    <property type="evidence" value="ECO:0007669"/>
    <property type="project" value="InterPro"/>
</dbReference>
<dbReference type="PANTHER" id="PTHR10173">
    <property type="entry name" value="METHIONINE SULFOXIDE REDUCTASE"/>
    <property type="match status" value="1"/>
</dbReference>
<dbReference type="InterPro" id="IPR002579">
    <property type="entry name" value="Met_Sox_Rdtase_MsrB_dom"/>
</dbReference>
<evidence type="ECO:0000256" key="2">
    <source>
        <dbReference type="ARBA" id="ARBA00023002"/>
    </source>
</evidence>
<proteinExistence type="predicted"/>
<evidence type="ECO:0000256" key="1">
    <source>
        <dbReference type="ARBA" id="ARBA00012499"/>
    </source>
</evidence>
<dbReference type="Gene3D" id="2.170.150.20">
    <property type="entry name" value="Peptide methionine sulfoxide reductase"/>
    <property type="match status" value="1"/>
</dbReference>
<dbReference type="SUPFAM" id="SSF51316">
    <property type="entry name" value="Mss4-like"/>
    <property type="match status" value="1"/>
</dbReference>
<feature type="chain" id="PRO_5024441578" description="peptide-methionine (R)-S-oxide reductase" evidence="4">
    <location>
        <begin position="23"/>
        <end position="175"/>
    </location>
</feature>
<evidence type="ECO:0000259" key="5">
    <source>
        <dbReference type="PROSITE" id="PS51790"/>
    </source>
</evidence>
<organism evidence="6 7">
    <name type="scientific">Alkalicaulis satelles</name>
    <dbReference type="NCBI Taxonomy" id="2609175"/>
    <lineage>
        <taxon>Bacteria</taxon>
        <taxon>Pseudomonadati</taxon>
        <taxon>Pseudomonadota</taxon>
        <taxon>Alphaproteobacteria</taxon>
        <taxon>Maricaulales</taxon>
        <taxon>Maricaulaceae</taxon>
        <taxon>Alkalicaulis</taxon>
    </lineage>
</organism>
<evidence type="ECO:0000256" key="3">
    <source>
        <dbReference type="ARBA" id="ARBA00048488"/>
    </source>
</evidence>
<dbReference type="PROSITE" id="PS51790">
    <property type="entry name" value="MSRB"/>
    <property type="match status" value="1"/>
</dbReference>
<comment type="caution">
    <text evidence="6">The sequence shown here is derived from an EMBL/GenBank/DDBJ whole genome shotgun (WGS) entry which is preliminary data.</text>
</comment>
<gene>
    <name evidence="6" type="primary">msrB</name>
    <name evidence="6" type="ORF">F1654_01165</name>
</gene>
<feature type="signal peptide" evidence="4">
    <location>
        <begin position="1"/>
        <end position="22"/>
    </location>
</feature>
<dbReference type="Proteomes" id="UP000325122">
    <property type="component" value="Unassembled WGS sequence"/>
</dbReference>
<dbReference type="GO" id="GO:0033743">
    <property type="term" value="F:peptide-methionine (R)-S-oxide reductase activity"/>
    <property type="evidence" value="ECO:0007669"/>
    <property type="project" value="UniProtKB-EC"/>
</dbReference>
<evidence type="ECO:0000256" key="4">
    <source>
        <dbReference type="SAM" id="SignalP"/>
    </source>
</evidence>
<dbReference type="GO" id="GO:0006979">
    <property type="term" value="P:response to oxidative stress"/>
    <property type="evidence" value="ECO:0007669"/>
    <property type="project" value="InterPro"/>
</dbReference>
<keyword evidence="2 6" id="KW-0560">Oxidoreductase</keyword>
<dbReference type="InterPro" id="IPR011057">
    <property type="entry name" value="Mss4-like_sf"/>
</dbReference>
<dbReference type="AlphaFoldDB" id="A0A5M6ZII5"/>
<name>A0A5M6ZII5_9PROT</name>